<feature type="region of interest" description="Disordered" evidence="1">
    <location>
        <begin position="254"/>
        <end position="276"/>
    </location>
</feature>
<evidence type="ECO:0000313" key="4">
    <source>
        <dbReference type="Proteomes" id="UP000033632"/>
    </source>
</evidence>
<evidence type="ECO:0008006" key="5">
    <source>
        <dbReference type="Google" id="ProtNLM"/>
    </source>
</evidence>
<name>A0A0F5FI94_9HYPH</name>
<keyword evidence="4" id="KW-1185">Reference proteome</keyword>
<feature type="compositionally biased region" description="Acidic residues" evidence="1">
    <location>
        <begin position="267"/>
        <end position="276"/>
    </location>
</feature>
<keyword evidence="2" id="KW-0472">Membrane</keyword>
<evidence type="ECO:0000256" key="2">
    <source>
        <dbReference type="SAM" id="Phobius"/>
    </source>
</evidence>
<proteinExistence type="predicted"/>
<dbReference type="Pfam" id="PF07386">
    <property type="entry name" value="DUF1499"/>
    <property type="match status" value="1"/>
</dbReference>
<protein>
    <recommendedName>
        <fullName evidence="5">DUF1499 domain-containing protein</fullName>
    </recommendedName>
</protein>
<organism evidence="3 4">
    <name type="scientific">Devosia geojensis</name>
    <dbReference type="NCBI Taxonomy" id="443610"/>
    <lineage>
        <taxon>Bacteria</taxon>
        <taxon>Pseudomonadati</taxon>
        <taxon>Pseudomonadota</taxon>
        <taxon>Alphaproteobacteria</taxon>
        <taxon>Hyphomicrobiales</taxon>
        <taxon>Devosiaceae</taxon>
        <taxon>Devosia</taxon>
    </lineage>
</organism>
<feature type="transmembrane region" description="Helical" evidence="2">
    <location>
        <begin position="78"/>
        <end position="97"/>
    </location>
</feature>
<evidence type="ECO:0000256" key="1">
    <source>
        <dbReference type="SAM" id="MobiDB-lite"/>
    </source>
</evidence>
<dbReference type="OrthoDB" id="1523552at2"/>
<dbReference type="EMBL" id="JZEX01000155">
    <property type="protein sequence ID" value="KKB08556.1"/>
    <property type="molecule type" value="Genomic_DNA"/>
</dbReference>
<dbReference type="RefSeq" id="WP_046110078.1">
    <property type="nucleotide sequence ID" value="NZ_JZEX01000155.1"/>
</dbReference>
<dbReference type="STRING" id="443610.VE25_18135"/>
<keyword evidence="2" id="KW-1133">Transmembrane helix</keyword>
<dbReference type="AlphaFoldDB" id="A0A0F5FI94"/>
<keyword evidence="2" id="KW-0812">Transmembrane</keyword>
<feature type="transmembrane region" description="Helical" evidence="2">
    <location>
        <begin position="47"/>
        <end position="69"/>
    </location>
</feature>
<gene>
    <name evidence="3" type="ORF">VE25_18135</name>
</gene>
<dbReference type="PATRIC" id="fig|443610.3.peg.1935"/>
<accession>A0A0F5FI94</accession>
<evidence type="ECO:0000313" key="3">
    <source>
        <dbReference type="EMBL" id="KKB08556.1"/>
    </source>
</evidence>
<reference evidence="3 4" key="1">
    <citation type="submission" date="2015-03" db="EMBL/GenBank/DDBJ databases">
        <authorList>
            <person name="Hassan Y.I."/>
            <person name="Lepp D."/>
            <person name="Li X.-Z."/>
            <person name="Zhou T."/>
        </authorList>
    </citation>
    <scope>NUCLEOTIDE SEQUENCE [LARGE SCALE GENOMIC DNA]</scope>
    <source>
        <strain evidence="3 4">BD-c194</strain>
    </source>
</reference>
<dbReference type="InterPro" id="IPR010865">
    <property type="entry name" value="DUF1499"/>
</dbReference>
<comment type="caution">
    <text evidence="3">The sequence shown here is derived from an EMBL/GenBank/DDBJ whole genome shotgun (WGS) entry which is preliminary data.</text>
</comment>
<sequence length="276" mass="29651">MRILIRTSKWAIRARRLASLSLPLIVIPVLLHRQGLIESNTFHVMLWVAFAVVVATLACALIALVRLWFTGDRGWDRAIVGLVAGLVCLAPFAWAGAMASRYPAATDIATADRQRLPLVLDGATATMSPPLVPNAAALEATFPNAKTRTYPLTAQQVFDVAMRLVEDRGWDLQAQTRPPAPGAEGRINARVTTLFGWRDDVVIALAGDPEGARVDMRSASLAGRHDLGANGQRVEEFLGAMDAEVTALLRDNPNIGQPIIEPPAEAGDAEEVAPGQ</sequence>
<dbReference type="Proteomes" id="UP000033632">
    <property type="component" value="Unassembled WGS sequence"/>
</dbReference>